<evidence type="ECO:0000256" key="14">
    <source>
        <dbReference type="SAM" id="Phobius"/>
    </source>
</evidence>
<dbReference type="Proteomes" id="UP000094761">
    <property type="component" value="Unassembled WGS sequence"/>
</dbReference>
<dbReference type="GeneID" id="78075355"/>
<protein>
    <recommendedName>
        <fullName evidence="4 13">Tetraacyldisaccharide 4'-kinase</fullName>
        <ecNumber evidence="3 13">2.7.1.130</ecNumber>
    </recommendedName>
    <alternativeName>
        <fullName evidence="12 13">Lipid A 4'-kinase</fullName>
    </alternativeName>
</protein>
<evidence type="ECO:0000256" key="5">
    <source>
        <dbReference type="ARBA" id="ARBA00022516"/>
    </source>
</evidence>
<dbReference type="Pfam" id="PF02606">
    <property type="entry name" value="LpxK"/>
    <property type="match status" value="1"/>
</dbReference>
<dbReference type="PANTHER" id="PTHR42724:SF1">
    <property type="entry name" value="TETRAACYLDISACCHARIDE 4'-KINASE, MITOCHONDRIAL-RELATED"/>
    <property type="match status" value="1"/>
</dbReference>
<name>A0A178JH80_9VIBR</name>
<comment type="catalytic activity">
    <reaction evidence="13">
        <text>a lipid A disaccharide + ATP = a lipid IVA + ADP + H(+)</text>
        <dbReference type="Rhea" id="RHEA:67840"/>
        <dbReference type="ChEBI" id="CHEBI:15378"/>
        <dbReference type="ChEBI" id="CHEBI:30616"/>
        <dbReference type="ChEBI" id="CHEBI:176343"/>
        <dbReference type="ChEBI" id="CHEBI:176425"/>
        <dbReference type="ChEBI" id="CHEBI:456216"/>
        <dbReference type="EC" id="2.7.1.130"/>
    </reaction>
</comment>
<dbReference type="GO" id="GO:0009029">
    <property type="term" value="F:lipid-A 4'-kinase activity"/>
    <property type="evidence" value="ECO:0007669"/>
    <property type="project" value="UniProtKB-UniRule"/>
</dbReference>
<keyword evidence="14" id="KW-0472">Membrane</keyword>
<dbReference type="RefSeq" id="WP_069666689.1">
    <property type="nucleotide sequence ID" value="NZ_JAPFIM010000026.1"/>
</dbReference>
<keyword evidence="6 13" id="KW-0441">Lipid A biosynthesis</keyword>
<evidence type="ECO:0000313" key="15">
    <source>
        <dbReference type="EMBL" id="MDC5741490.1"/>
    </source>
</evidence>
<dbReference type="GO" id="GO:0005524">
    <property type="term" value="F:ATP binding"/>
    <property type="evidence" value="ECO:0007669"/>
    <property type="project" value="UniProtKB-UniRule"/>
</dbReference>
<dbReference type="GO" id="GO:0009245">
    <property type="term" value="P:lipid A biosynthetic process"/>
    <property type="evidence" value="ECO:0007669"/>
    <property type="project" value="UniProtKB-UniRule"/>
</dbReference>
<evidence type="ECO:0000313" key="16">
    <source>
        <dbReference type="EMBL" id="OAN00797.1"/>
    </source>
</evidence>
<dbReference type="PANTHER" id="PTHR42724">
    <property type="entry name" value="TETRAACYLDISACCHARIDE 4'-KINASE"/>
    <property type="match status" value="1"/>
</dbReference>
<dbReference type="GO" id="GO:0009244">
    <property type="term" value="P:lipopolysaccharide core region biosynthetic process"/>
    <property type="evidence" value="ECO:0007669"/>
    <property type="project" value="TreeGrafter"/>
</dbReference>
<evidence type="ECO:0000256" key="10">
    <source>
        <dbReference type="ARBA" id="ARBA00022840"/>
    </source>
</evidence>
<evidence type="ECO:0000313" key="17">
    <source>
        <dbReference type="Proteomes" id="UP000094761"/>
    </source>
</evidence>
<feature type="binding site" evidence="13">
    <location>
        <begin position="59"/>
        <end position="66"/>
    </location>
    <ligand>
        <name>ATP</name>
        <dbReference type="ChEBI" id="CHEBI:30616"/>
    </ligand>
</feature>
<keyword evidence="8 13" id="KW-0547">Nucleotide-binding</keyword>
<evidence type="ECO:0000256" key="2">
    <source>
        <dbReference type="ARBA" id="ARBA00004870"/>
    </source>
</evidence>
<evidence type="ECO:0000256" key="13">
    <source>
        <dbReference type="HAMAP-Rule" id="MF_00409"/>
    </source>
</evidence>
<evidence type="ECO:0000256" key="6">
    <source>
        <dbReference type="ARBA" id="ARBA00022556"/>
    </source>
</evidence>
<gene>
    <name evidence="13 16" type="primary">lpxK</name>
    <name evidence="16" type="ORF">AZ468_06620</name>
    <name evidence="15" type="ORF">OPW20_15570</name>
</gene>
<keyword evidence="14" id="KW-0812">Transmembrane</keyword>
<accession>A0A178JH80</accession>
<keyword evidence="5 13" id="KW-0444">Lipid biosynthesis</keyword>
<comment type="pathway">
    <text evidence="2 13">Glycolipid biosynthesis; lipid IV(A) biosynthesis; lipid IV(A) from (3R)-3-hydroxytetradecanoyl-[acyl-carrier-protein] and UDP-N-acetyl-alpha-D-glucosamine: step 6/6.</text>
</comment>
<keyword evidence="7 13" id="KW-0808">Transferase</keyword>
<evidence type="ECO:0000256" key="1">
    <source>
        <dbReference type="ARBA" id="ARBA00002274"/>
    </source>
</evidence>
<sequence length="336" mass="37198">MIEKIWFENHPLKYLLWPLLWPISVVFGLISRSRRNKYQTGKSASYRAPVPVIVVGNITAGGNGKTPVVIWLVEQLQALGYKPGVVSRGYGAKAPHYPLLVDSETSTKHCGDEPKLIFKRTSAPVAVSPVRSEAVKALLPLGVDIVITDDGLQHYALQRDIEIVVVDGVRRFGSESLIPLGPLREPTERLTEVDFIITNGGQALQNEATMVLKPTQAVNMKTGQRLSVTELKDNLVAMAGIGHPPRFFKTLEQLGAKPSYQQGFADHKDFELSDLEALAAKGEHLIMTEKDAVKCAHYAKENWWYLPVSAEFEDADKARILNKIKEVKEQYGSSSA</sequence>
<dbReference type="Proteomes" id="UP001150001">
    <property type="component" value="Unassembled WGS sequence"/>
</dbReference>
<evidence type="ECO:0000256" key="8">
    <source>
        <dbReference type="ARBA" id="ARBA00022741"/>
    </source>
</evidence>
<keyword evidence="18" id="KW-1185">Reference proteome</keyword>
<dbReference type="EMBL" id="JAPFIT010000018">
    <property type="protein sequence ID" value="MDC5741490.1"/>
    <property type="molecule type" value="Genomic_DNA"/>
</dbReference>
<reference evidence="16 17" key="1">
    <citation type="submission" date="2016-03" db="EMBL/GenBank/DDBJ databases">
        <title>Draft genome sequence of the Vibrio tubiashii subs. europaeus.</title>
        <authorList>
            <person name="Spinard E."/>
            <person name="Dubert J."/>
            <person name="Nelson D.R."/>
            <person name="Barja J.L."/>
        </authorList>
    </citation>
    <scope>NUCLEOTIDE SEQUENCE [LARGE SCALE GENOMIC DNA]</scope>
    <source>
        <strain evidence="17">PP-638</strain>
        <strain evidence="16">PP2-638</strain>
    </source>
</reference>
<dbReference type="SUPFAM" id="SSF52540">
    <property type="entry name" value="P-loop containing nucleoside triphosphate hydrolases"/>
    <property type="match status" value="1"/>
</dbReference>
<evidence type="ECO:0000256" key="9">
    <source>
        <dbReference type="ARBA" id="ARBA00022777"/>
    </source>
</evidence>
<dbReference type="InterPro" id="IPR027417">
    <property type="entry name" value="P-loop_NTPase"/>
</dbReference>
<reference evidence="15" key="2">
    <citation type="submission" date="2022-11" db="EMBL/GenBank/DDBJ databases">
        <title>Role of the vibriolysin VemA secreted by the emergent pathogen Vibrio europaeus in the colonization of Manila clam mucus.</title>
        <authorList>
            <person name="Martinez C."/>
            <person name="Rodriguez S."/>
            <person name="Vences A."/>
            <person name="Barja J.L."/>
            <person name="Toranzo A.E."/>
            <person name="Dubert J."/>
        </authorList>
    </citation>
    <scope>NUCLEOTIDE SEQUENCE</scope>
    <source>
        <strain evidence="15">3454</strain>
    </source>
</reference>
<dbReference type="EC" id="2.7.1.130" evidence="3 13"/>
<proteinExistence type="inferred from homology"/>
<comment type="caution">
    <text evidence="16">The sequence shown here is derived from an EMBL/GenBank/DDBJ whole genome shotgun (WGS) entry which is preliminary data.</text>
</comment>
<dbReference type="GO" id="GO:0005886">
    <property type="term" value="C:plasma membrane"/>
    <property type="evidence" value="ECO:0007669"/>
    <property type="project" value="TreeGrafter"/>
</dbReference>
<feature type="transmembrane region" description="Helical" evidence="14">
    <location>
        <begin position="12"/>
        <end position="30"/>
    </location>
</feature>
<keyword evidence="10 13" id="KW-0067">ATP-binding</keyword>
<comment type="function">
    <text evidence="1 13">Transfers the gamma-phosphate of ATP to the 4'-position of a tetraacyldisaccharide 1-phosphate intermediate (termed DS-1-P) to form tetraacyldisaccharide 1,4'-bis-phosphate (lipid IVA).</text>
</comment>
<keyword evidence="14" id="KW-1133">Transmembrane helix</keyword>
<dbReference type="NCBIfam" id="TIGR00682">
    <property type="entry name" value="lpxK"/>
    <property type="match status" value="1"/>
</dbReference>
<dbReference type="OrthoDB" id="9766423at2"/>
<organism evidence="16 17">
    <name type="scientific">Vibrio europaeus</name>
    <dbReference type="NCBI Taxonomy" id="300876"/>
    <lineage>
        <taxon>Bacteria</taxon>
        <taxon>Pseudomonadati</taxon>
        <taxon>Pseudomonadota</taxon>
        <taxon>Gammaproteobacteria</taxon>
        <taxon>Vibrionales</taxon>
        <taxon>Vibrionaceae</taxon>
        <taxon>Vibrio</taxon>
        <taxon>Vibrio oreintalis group</taxon>
    </lineage>
</organism>
<evidence type="ECO:0000256" key="11">
    <source>
        <dbReference type="ARBA" id="ARBA00023098"/>
    </source>
</evidence>
<dbReference type="InterPro" id="IPR003758">
    <property type="entry name" value="LpxK"/>
</dbReference>
<dbReference type="AlphaFoldDB" id="A0A178JH80"/>
<keyword evidence="11 13" id="KW-0443">Lipid metabolism</keyword>
<evidence type="ECO:0000256" key="4">
    <source>
        <dbReference type="ARBA" id="ARBA00016436"/>
    </source>
</evidence>
<comment type="similarity">
    <text evidence="13">Belongs to the LpxK family.</text>
</comment>
<keyword evidence="9 13" id="KW-0418">Kinase</keyword>
<dbReference type="UniPathway" id="UPA00359">
    <property type="reaction ID" value="UER00482"/>
</dbReference>
<dbReference type="EMBL" id="LUAX01000001">
    <property type="protein sequence ID" value="OAN00797.1"/>
    <property type="molecule type" value="Genomic_DNA"/>
</dbReference>
<evidence type="ECO:0000256" key="12">
    <source>
        <dbReference type="ARBA" id="ARBA00029757"/>
    </source>
</evidence>
<evidence type="ECO:0000256" key="3">
    <source>
        <dbReference type="ARBA" id="ARBA00012071"/>
    </source>
</evidence>
<evidence type="ECO:0000313" key="18">
    <source>
        <dbReference type="Proteomes" id="UP001150001"/>
    </source>
</evidence>
<evidence type="ECO:0000256" key="7">
    <source>
        <dbReference type="ARBA" id="ARBA00022679"/>
    </source>
</evidence>
<dbReference type="HAMAP" id="MF_00409">
    <property type="entry name" value="LpxK"/>
    <property type="match status" value="1"/>
</dbReference>